<reference evidence="6" key="1">
    <citation type="submission" date="2017-05" db="EMBL/GenBank/DDBJ databases">
        <authorList>
            <person name="Imhoff J.F."/>
            <person name="Rahn T."/>
            <person name="Kuenzel S."/>
            <person name="Neulinger S.C."/>
        </authorList>
    </citation>
    <scope>NUCLEOTIDE SEQUENCE</scope>
    <source>
        <strain evidence="6">LMG 28126</strain>
    </source>
</reference>
<dbReference type="Gene3D" id="3.40.50.10420">
    <property type="entry name" value="NagB/RpiA/CoA transferase-like"/>
    <property type="match status" value="1"/>
</dbReference>
<evidence type="ECO:0000256" key="4">
    <source>
        <dbReference type="PIRSR" id="PIRSR006806-1"/>
    </source>
</evidence>
<dbReference type="EC" id="6.3.3.2" evidence="5"/>
<dbReference type="GO" id="GO:0009396">
    <property type="term" value="P:folic acid-containing compound biosynthetic process"/>
    <property type="evidence" value="ECO:0007669"/>
    <property type="project" value="TreeGrafter"/>
</dbReference>
<evidence type="ECO:0000313" key="6">
    <source>
        <dbReference type="EMBL" id="MBK5927466.1"/>
    </source>
</evidence>
<keyword evidence="5" id="KW-0479">Metal-binding</keyword>
<evidence type="ECO:0000256" key="3">
    <source>
        <dbReference type="ARBA" id="ARBA00022840"/>
    </source>
</evidence>
<feature type="binding site" evidence="4">
    <location>
        <begin position="124"/>
        <end position="132"/>
    </location>
    <ligand>
        <name>ATP</name>
        <dbReference type="ChEBI" id="CHEBI:30616"/>
    </ligand>
</feature>
<keyword evidence="5" id="KW-0460">Magnesium</keyword>
<dbReference type="Proteomes" id="UP000706333">
    <property type="component" value="Unassembled WGS sequence"/>
</dbReference>
<dbReference type="GO" id="GO:0005524">
    <property type="term" value="F:ATP binding"/>
    <property type="evidence" value="ECO:0007669"/>
    <property type="project" value="UniProtKB-KW"/>
</dbReference>
<dbReference type="PANTHER" id="PTHR23407">
    <property type="entry name" value="ATPASE INHIBITOR/5-FORMYLTETRAHYDROFOLATE CYCLO-LIGASE"/>
    <property type="match status" value="1"/>
</dbReference>
<dbReference type="NCBIfam" id="TIGR02727">
    <property type="entry name" value="MTHFS_bact"/>
    <property type="match status" value="1"/>
</dbReference>
<dbReference type="EMBL" id="NHSD01000250">
    <property type="protein sequence ID" value="MBK5927466.1"/>
    <property type="molecule type" value="Genomic_DNA"/>
</dbReference>
<dbReference type="GO" id="GO:0030272">
    <property type="term" value="F:5-formyltetrahydrofolate cyclo-ligase activity"/>
    <property type="evidence" value="ECO:0007669"/>
    <property type="project" value="UniProtKB-EC"/>
</dbReference>
<dbReference type="GO" id="GO:0035999">
    <property type="term" value="P:tetrahydrofolate interconversion"/>
    <property type="evidence" value="ECO:0007669"/>
    <property type="project" value="TreeGrafter"/>
</dbReference>
<evidence type="ECO:0000313" key="7">
    <source>
        <dbReference type="Proteomes" id="UP000706333"/>
    </source>
</evidence>
<comment type="cofactor">
    <cofactor evidence="5">
        <name>Mg(2+)</name>
        <dbReference type="ChEBI" id="CHEBI:18420"/>
    </cofactor>
</comment>
<accession>A0A934WIY8</accession>
<proteinExistence type="inferred from homology"/>
<keyword evidence="2 4" id="KW-0547">Nucleotide-binding</keyword>
<name>A0A934WIY8_9RHOB</name>
<comment type="similarity">
    <text evidence="1 5">Belongs to the 5-formyltetrahydrofolate cyclo-ligase family.</text>
</comment>
<dbReference type="GO" id="GO:0046872">
    <property type="term" value="F:metal ion binding"/>
    <property type="evidence" value="ECO:0007669"/>
    <property type="project" value="UniProtKB-KW"/>
</dbReference>
<protein>
    <recommendedName>
        <fullName evidence="5">5-formyltetrahydrofolate cyclo-ligase</fullName>
        <ecNumber evidence="5">6.3.3.2</ecNumber>
    </recommendedName>
</protein>
<dbReference type="PIRSF" id="PIRSF006806">
    <property type="entry name" value="FTHF_cligase"/>
    <property type="match status" value="1"/>
</dbReference>
<organism evidence="6 7">
    <name type="scientific">Rhodobaculum claviforme</name>
    <dbReference type="NCBI Taxonomy" id="1549854"/>
    <lineage>
        <taxon>Bacteria</taxon>
        <taxon>Pseudomonadati</taxon>
        <taxon>Pseudomonadota</taxon>
        <taxon>Alphaproteobacteria</taxon>
        <taxon>Rhodobacterales</taxon>
        <taxon>Paracoccaceae</taxon>
        <taxon>Rhodobaculum</taxon>
    </lineage>
</organism>
<keyword evidence="3 4" id="KW-0067">ATP-binding</keyword>
<dbReference type="RefSeq" id="WP_201157226.1">
    <property type="nucleotide sequence ID" value="NZ_NHSD01000250.1"/>
</dbReference>
<reference evidence="6" key="2">
    <citation type="journal article" date="2020" name="Microorganisms">
        <title>Osmotic Adaptation and Compatible Solute Biosynthesis of Phototrophic Bacteria as Revealed from Genome Analyses.</title>
        <authorList>
            <person name="Imhoff J.F."/>
            <person name="Rahn T."/>
            <person name="Kunzel S."/>
            <person name="Keller A."/>
            <person name="Neulinger S.C."/>
        </authorList>
    </citation>
    <scope>NUCLEOTIDE SEQUENCE</scope>
    <source>
        <strain evidence="6">LMG 28126</strain>
    </source>
</reference>
<sequence>MTVTEAKAALRARMRARRAAWTGSPDGPARRLAPLLSAEAGRVLAGYWPLEGEADPRPAMRAHAGALCLPVVTGRARPLVFREWRFGAPLVAAAFGVHVPRTGARCVPDVLIVPLLAFDRRGHRLGYGGGFYDRTLAGLRAAGRPRAIGIAFSTQEVAAVPVTDTDLPLDLIVTEAEVIRP</sequence>
<dbReference type="AlphaFoldDB" id="A0A934WIY8"/>
<evidence type="ECO:0000256" key="1">
    <source>
        <dbReference type="ARBA" id="ARBA00010638"/>
    </source>
</evidence>
<evidence type="ECO:0000256" key="5">
    <source>
        <dbReference type="RuleBase" id="RU361279"/>
    </source>
</evidence>
<dbReference type="InterPro" id="IPR002698">
    <property type="entry name" value="FTHF_cligase"/>
</dbReference>
<keyword evidence="7" id="KW-1185">Reference proteome</keyword>
<dbReference type="PANTHER" id="PTHR23407:SF1">
    <property type="entry name" value="5-FORMYLTETRAHYDROFOLATE CYCLO-LIGASE"/>
    <property type="match status" value="1"/>
</dbReference>
<gene>
    <name evidence="6" type="ORF">CCR87_09030</name>
</gene>
<dbReference type="SUPFAM" id="SSF100950">
    <property type="entry name" value="NagB/RpiA/CoA transferase-like"/>
    <property type="match status" value="1"/>
</dbReference>
<evidence type="ECO:0000256" key="2">
    <source>
        <dbReference type="ARBA" id="ARBA00022741"/>
    </source>
</evidence>
<comment type="catalytic activity">
    <reaction evidence="5">
        <text>(6S)-5-formyl-5,6,7,8-tetrahydrofolate + ATP = (6R)-5,10-methenyltetrahydrofolate + ADP + phosphate</text>
        <dbReference type="Rhea" id="RHEA:10488"/>
        <dbReference type="ChEBI" id="CHEBI:30616"/>
        <dbReference type="ChEBI" id="CHEBI:43474"/>
        <dbReference type="ChEBI" id="CHEBI:57455"/>
        <dbReference type="ChEBI" id="CHEBI:57457"/>
        <dbReference type="ChEBI" id="CHEBI:456216"/>
        <dbReference type="EC" id="6.3.3.2"/>
    </reaction>
</comment>
<dbReference type="InterPro" id="IPR024185">
    <property type="entry name" value="FTHF_cligase-like_sf"/>
</dbReference>
<dbReference type="Pfam" id="PF01812">
    <property type="entry name" value="5-FTHF_cyc-lig"/>
    <property type="match status" value="1"/>
</dbReference>
<comment type="caution">
    <text evidence="6">The sequence shown here is derived from an EMBL/GenBank/DDBJ whole genome shotgun (WGS) entry which is preliminary data.</text>
</comment>
<dbReference type="InterPro" id="IPR037171">
    <property type="entry name" value="NagB/RpiA_transferase-like"/>
</dbReference>
<feature type="binding site" evidence="4">
    <location>
        <position position="53"/>
    </location>
    <ligand>
        <name>substrate</name>
    </ligand>
</feature>